<dbReference type="InterPro" id="IPR051533">
    <property type="entry name" value="WaaL-like"/>
</dbReference>
<evidence type="ECO:0000256" key="3">
    <source>
        <dbReference type="ARBA" id="ARBA00022989"/>
    </source>
</evidence>
<comment type="caution">
    <text evidence="7">The sequence shown here is derived from an EMBL/GenBank/DDBJ whole genome shotgun (WGS) entry which is preliminary data.</text>
</comment>
<dbReference type="OrthoDB" id="783093at2"/>
<evidence type="ECO:0000256" key="4">
    <source>
        <dbReference type="ARBA" id="ARBA00023136"/>
    </source>
</evidence>
<evidence type="ECO:0000256" key="1">
    <source>
        <dbReference type="ARBA" id="ARBA00004141"/>
    </source>
</evidence>
<dbReference type="PANTHER" id="PTHR37422">
    <property type="entry name" value="TEICHURONIC ACID BIOSYNTHESIS PROTEIN TUAE"/>
    <property type="match status" value="1"/>
</dbReference>
<dbReference type="InterPro" id="IPR007016">
    <property type="entry name" value="O-antigen_ligase-rel_domated"/>
</dbReference>
<name>A0A2T0U368_9SPHI</name>
<feature type="transmembrane region" description="Helical" evidence="5">
    <location>
        <begin position="276"/>
        <end position="292"/>
    </location>
</feature>
<feature type="transmembrane region" description="Helical" evidence="5">
    <location>
        <begin position="59"/>
        <end position="77"/>
    </location>
</feature>
<feature type="transmembrane region" description="Helical" evidence="5">
    <location>
        <begin position="466"/>
        <end position="485"/>
    </location>
</feature>
<evidence type="ECO:0000259" key="6">
    <source>
        <dbReference type="Pfam" id="PF04932"/>
    </source>
</evidence>
<proteinExistence type="predicted"/>
<protein>
    <submittedName>
        <fullName evidence="7">O-antigen ligase</fullName>
    </submittedName>
</protein>
<feature type="transmembrane region" description="Helical" evidence="5">
    <location>
        <begin position="104"/>
        <end position="122"/>
    </location>
</feature>
<feature type="transmembrane region" description="Helical" evidence="5">
    <location>
        <begin position="82"/>
        <end position="98"/>
    </location>
</feature>
<feature type="transmembrane region" description="Helical" evidence="5">
    <location>
        <begin position="414"/>
        <end position="436"/>
    </location>
</feature>
<feature type="transmembrane region" description="Helical" evidence="5">
    <location>
        <begin position="34"/>
        <end position="53"/>
    </location>
</feature>
<reference evidence="7 8" key="1">
    <citation type="submission" date="2018-03" db="EMBL/GenBank/DDBJ databases">
        <title>Genomic Encyclopedia of Type Strains, Phase III (KMG-III): the genomes of soil and plant-associated and newly described type strains.</title>
        <authorList>
            <person name="Whitman W."/>
        </authorList>
    </citation>
    <scope>NUCLEOTIDE SEQUENCE [LARGE SCALE GENOMIC DNA]</scope>
    <source>
        <strain evidence="7 8">CGMCC 1.9313</strain>
    </source>
</reference>
<evidence type="ECO:0000313" key="8">
    <source>
        <dbReference type="Proteomes" id="UP000238034"/>
    </source>
</evidence>
<organism evidence="7 8">
    <name type="scientific">Arcticibacter pallidicorallinus</name>
    <dbReference type="NCBI Taxonomy" id="1259464"/>
    <lineage>
        <taxon>Bacteria</taxon>
        <taxon>Pseudomonadati</taxon>
        <taxon>Bacteroidota</taxon>
        <taxon>Sphingobacteriia</taxon>
        <taxon>Sphingobacteriales</taxon>
        <taxon>Sphingobacteriaceae</taxon>
        <taxon>Arcticibacter</taxon>
    </lineage>
</organism>
<accession>A0A2T0U368</accession>
<feature type="domain" description="O-antigen ligase-related" evidence="6">
    <location>
        <begin position="282"/>
        <end position="420"/>
    </location>
</feature>
<dbReference type="PANTHER" id="PTHR37422:SF13">
    <property type="entry name" value="LIPOPOLYSACCHARIDE BIOSYNTHESIS PROTEIN PA4999-RELATED"/>
    <property type="match status" value="1"/>
</dbReference>
<dbReference type="RefSeq" id="WP_106293409.1">
    <property type="nucleotide sequence ID" value="NZ_PVTH01000006.1"/>
</dbReference>
<dbReference type="Proteomes" id="UP000238034">
    <property type="component" value="Unassembled WGS sequence"/>
</dbReference>
<comment type="subcellular location">
    <subcellularLocation>
        <location evidence="1">Membrane</location>
        <topology evidence="1">Multi-pass membrane protein</topology>
    </subcellularLocation>
</comment>
<feature type="transmembrane region" description="Helical" evidence="5">
    <location>
        <begin position="251"/>
        <end position="269"/>
    </location>
</feature>
<feature type="transmembrane region" description="Helical" evidence="5">
    <location>
        <begin position="163"/>
        <end position="181"/>
    </location>
</feature>
<evidence type="ECO:0000256" key="2">
    <source>
        <dbReference type="ARBA" id="ARBA00022692"/>
    </source>
</evidence>
<keyword evidence="2 5" id="KW-0812">Transmembrane</keyword>
<dbReference type="AlphaFoldDB" id="A0A2T0U368"/>
<keyword evidence="4 5" id="KW-0472">Membrane</keyword>
<sequence length="502" mass="56518">MKDIILTLNKKTALSDQSWTSYFRRIFLVEKLRNTEGLIFLSLFAILSSFLVYSKGFTGGILMLVAMLGLPAVFAIVRFPKFGILITLIGAYLLMWIYGMVASFPLGTVMDGIQALLILGFFISQKQKPDWSLFKQPIGIIILIWVGYNVLQFGNPIAESRMAWLYTIRAVAIVTLMYFIFSYNIRTVSFMKTILKIWLVLAFFGALYAFKQEYIGFSANELRSLEDPRVRALYFINGHWRKFSIFSDPVAFSYNMVAAALFCITMLFSHLKKSKKVILGVMAVVFLQAMLLSGTRGAYVLVPAGLLLLVILKLNKNMLIFSLAAGVFMALLIFTPSSSPSIRRFQSAFRPSEDASFNVRKHNQKRIQPYIQTHPFGGGLGATGVWGTRFSPHSFLANFPPDSGYVRVAVETGFVGLLLICTLMVVMLITGINSFFSIKDPELRSYCLAMSVIIFAYAIGNYPQEAIVQFPSNIYFYLFAALITVTKRLDLEKQSQPKLQHS</sequence>
<dbReference type="EMBL" id="PVTH01000006">
    <property type="protein sequence ID" value="PRY52357.1"/>
    <property type="molecule type" value="Genomic_DNA"/>
</dbReference>
<evidence type="ECO:0000256" key="5">
    <source>
        <dbReference type="SAM" id="Phobius"/>
    </source>
</evidence>
<feature type="transmembrane region" description="Helical" evidence="5">
    <location>
        <begin position="193"/>
        <end position="210"/>
    </location>
</feature>
<keyword evidence="3 5" id="KW-1133">Transmembrane helix</keyword>
<feature type="transmembrane region" description="Helical" evidence="5">
    <location>
        <begin position="134"/>
        <end position="151"/>
    </location>
</feature>
<keyword evidence="7" id="KW-0436">Ligase</keyword>
<dbReference type="Pfam" id="PF04932">
    <property type="entry name" value="Wzy_C"/>
    <property type="match status" value="1"/>
</dbReference>
<feature type="transmembrane region" description="Helical" evidence="5">
    <location>
        <begin position="319"/>
        <end position="337"/>
    </location>
</feature>
<keyword evidence="8" id="KW-1185">Reference proteome</keyword>
<evidence type="ECO:0000313" key="7">
    <source>
        <dbReference type="EMBL" id="PRY52357.1"/>
    </source>
</evidence>
<dbReference type="GO" id="GO:0016874">
    <property type="term" value="F:ligase activity"/>
    <property type="evidence" value="ECO:0007669"/>
    <property type="project" value="UniProtKB-KW"/>
</dbReference>
<gene>
    <name evidence="7" type="ORF">B0I27_106117</name>
</gene>
<dbReference type="GO" id="GO:0016020">
    <property type="term" value="C:membrane"/>
    <property type="evidence" value="ECO:0007669"/>
    <property type="project" value="UniProtKB-SubCell"/>
</dbReference>
<feature type="transmembrane region" description="Helical" evidence="5">
    <location>
        <begin position="443"/>
        <end position="460"/>
    </location>
</feature>